<dbReference type="GO" id="GO:0008270">
    <property type="term" value="F:zinc ion binding"/>
    <property type="evidence" value="ECO:0007669"/>
    <property type="project" value="UniProtKB-KW"/>
</dbReference>
<reference evidence="9" key="1">
    <citation type="journal article" date="2017" name="Nat. Microbiol.">
        <title>Global analysis of biosynthetic gene clusters reveals vast potential of secondary metabolite production in Penicillium species.</title>
        <authorList>
            <person name="Nielsen J.C."/>
            <person name="Grijseels S."/>
            <person name="Prigent S."/>
            <person name="Ji B."/>
            <person name="Dainat J."/>
            <person name="Nielsen K.F."/>
            <person name="Frisvad J.C."/>
            <person name="Workman M."/>
            <person name="Nielsen J."/>
        </authorList>
    </citation>
    <scope>NUCLEOTIDE SEQUENCE [LARGE SCALE GENOMIC DNA]</scope>
    <source>
        <strain evidence="9">IBT 24891</strain>
    </source>
</reference>
<gene>
    <name evidence="8" type="ORF">PENSTE_c001G05803</name>
</gene>
<dbReference type="PROSITE" id="PS01360">
    <property type="entry name" value="ZF_MYND_1"/>
    <property type="match status" value="1"/>
</dbReference>
<evidence type="ECO:0000256" key="1">
    <source>
        <dbReference type="ARBA" id="ARBA00022723"/>
    </source>
</evidence>
<dbReference type="GO" id="GO:0005634">
    <property type="term" value="C:nucleus"/>
    <property type="evidence" value="ECO:0007669"/>
    <property type="project" value="TreeGrafter"/>
</dbReference>
<evidence type="ECO:0000259" key="7">
    <source>
        <dbReference type="PROSITE" id="PS50865"/>
    </source>
</evidence>
<dbReference type="InterPro" id="IPR046341">
    <property type="entry name" value="SET_dom_sf"/>
</dbReference>
<keyword evidence="1" id="KW-0479">Metal-binding</keyword>
<dbReference type="Gene3D" id="6.10.140.2220">
    <property type="match status" value="1"/>
</dbReference>
<evidence type="ECO:0000256" key="3">
    <source>
        <dbReference type="ARBA" id="ARBA00022833"/>
    </source>
</evidence>
<keyword evidence="3" id="KW-0862">Zinc</keyword>
<evidence type="ECO:0000313" key="8">
    <source>
        <dbReference type="EMBL" id="OQE31921.1"/>
    </source>
</evidence>
<organism evidence="8 9">
    <name type="scientific">Penicillium steckii</name>
    <dbReference type="NCBI Taxonomy" id="303698"/>
    <lineage>
        <taxon>Eukaryota</taxon>
        <taxon>Fungi</taxon>
        <taxon>Dikarya</taxon>
        <taxon>Ascomycota</taxon>
        <taxon>Pezizomycotina</taxon>
        <taxon>Eurotiomycetes</taxon>
        <taxon>Eurotiomycetidae</taxon>
        <taxon>Eurotiales</taxon>
        <taxon>Aspergillaceae</taxon>
        <taxon>Penicillium</taxon>
    </lineage>
</organism>
<dbReference type="PROSITE" id="PS50280">
    <property type="entry name" value="SET"/>
    <property type="match status" value="1"/>
</dbReference>
<evidence type="ECO:0000256" key="4">
    <source>
        <dbReference type="PROSITE-ProRule" id="PRU00134"/>
    </source>
</evidence>
<proteinExistence type="predicted"/>
<dbReference type="InterPro" id="IPR050869">
    <property type="entry name" value="H3K4_H4K5_MeTrfase"/>
</dbReference>
<dbReference type="Pfam" id="PF01753">
    <property type="entry name" value="zf-MYND"/>
    <property type="match status" value="1"/>
</dbReference>
<dbReference type="PANTHER" id="PTHR12197:SF251">
    <property type="entry name" value="EG:BACR7C10.4 PROTEIN"/>
    <property type="match status" value="1"/>
</dbReference>
<feature type="region of interest" description="Disordered" evidence="5">
    <location>
        <begin position="1"/>
        <end position="22"/>
    </location>
</feature>
<dbReference type="PANTHER" id="PTHR12197">
    <property type="entry name" value="HISTONE-LYSINE N-METHYLTRANSFERASE SMYD"/>
    <property type="match status" value="1"/>
</dbReference>
<evidence type="ECO:0000256" key="5">
    <source>
        <dbReference type="SAM" id="MobiDB-lite"/>
    </source>
</evidence>
<keyword evidence="2 4" id="KW-0863">Zinc-finger</keyword>
<keyword evidence="9" id="KW-1185">Reference proteome</keyword>
<sequence>MSVRNPLPSVTTRTEPRASEGMGNGLFATSDIKVGEDVLHAKVPFVAVLDTARLDDTCSGCFGKRQMDIGAELKACTGCRVVKYCDRTCQSKDWKFAHSGECSIYQKVKPNVLPNNARAVLRMVVRTGRKKYSSQELETLSDLETHIKEIQESQANLDRVLMTSRAIKNYSESDMTEEAIMTYAAKLEMNSFNLTTALYDRIGLYMHPYAALINHSCEYNSTVGFDGEELFVKAIRPIKKNEQILISYIDTTTPKEVRCKELSERYFFDCKCVKCEKGTDAREDGFLESSSKDQSAIEEAERKALELMQSANASSTTPEETIQKLEQALHILKQTTAWPLTRQPYASLRDDLIVALLSVNSFTRAFIQAAIRYLRVDPILYSPAHPVRQVHAWILAKLAIYLSQGYEPDPKDPIQLHDFGINFHYILWYILADLASKQAESCTVPGFRSLVGANFQQVHTEFKSNGIDPSIAKPLVSAEWKKLERLVQFAVDKE</sequence>
<dbReference type="OrthoDB" id="5945798at2759"/>
<evidence type="ECO:0000256" key="2">
    <source>
        <dbReference type="ARBA" id="ARBA00022771"/>
    </source>
</evidence>
<name>A0A1V6U070_9EURO</name>
<dbReference type="Proteomes" id="UP000191285">
    <property type="component" value="Unassembled WGS sequence"/>
</dbReference>
<protein>
    <submittedName>
        <fullName evidence="8">Uncharacterized protein</fullName>
    </submittedName>
</protein>
<feature type="domain" description="SET" evidence="6">
    <location>
        <begin position="8"/>
        <end position="249"/>
    </location>
</feature>
<accession>A0A1V6U070</accession>
<dbReference type="InterPro" id="IPR001214">
    <property type="entry name" value="SET_dom"/>
</dbReference>
<dbReference type="SUPFAM" id="SSF82199">
    <property type="entry name" value="SET domain"/>
    <property type="match status" value="1"/>
</dbReference>
<dbReference type="InterPro" id="IPR002893">
    <property type="entry name" value="Znf_MYND"/>
</dbReference>
<dbReference type="Gene3D" id="2.170.270.10">
    <property type="entry name" value="SET domain"/>
    <property type="match status" value="1"/>
</dbReference>
<evidence type="ECO:0000259" key="6">
    <source>
        <dbReference type="PROSITE" id="PS50280"/>
    </source>
</evidence>
<dbReference type="Gene3D" id="1.10.220.160">
    <property type="match status" value="1"/>
</dbReference>
<dbReference type="Pfam" id="PF00856">
    <property type="entry name" value="SET"/>
    <property type="match status" value="1"/>
</dbReference>
<dbReference type="STRING" id="303698.A0A1V6U070"/>
<dbReference type="PROSITE" id="PS50865">
    <property type="entry name" value="ZF_MYND_2"/>
    <property type="match status" value="1"/>
</dbReference>
<dbReference type="AlphaFoldDB" id="A0A1V6U070"/>
<feature type="domain" description="MYND-type" evidence="7">
    <location>
        <begin position="58"/>
        <end position="102"/>
    </location>
</feature>
<comment type="caution">
    <text evidence="8">The sequence shown here is derived from an EMBL/GenBank/DDBJ whole genome shotgun (WGS) entry which is preliminary data.</text>
</comment>
<evidence type="ECO:0000313" key="9">
    <source>
        <dbReference type="Proteomes" id="UP000191285"/>
    </source>
</evidence>
<dbReference type="EMBL" id="MLKD01000001">
    <property type="protein sequence ID" value="OQE31921.1"/>
    <property type="molecule type" value="Genomic_DNA"/>
</dbReference>